<dbReference type="InterPro" id="IPR036527">
    <property type="entry name" value="SCP2_sterol-bd_dom_sf"/>
</dbReference>
<dbReference type="InterPro" id="IPR038536">
    <property type="entry name" value="Alkyl/aryl-sulf_dimr_sf"/>
</dbReference>
<dbReference type="InterPro" id="IPR044097">
    <property type="entry name" value="Bds1/SdsA1_MBL-fold"/>
</dbReference>
<feature type="chain" id="PRO_5019123381" evidence="5">
    <location>
        <begin position="23"/>
        <end position="635"/>
    </location>
</feature>
<protein>
    <submittedName>
        <fullName evidence="7">MBL fold metallo-hydrolase</fullName>
    </submittedName>
</protein>
<evidence type="ECO:0000256" key="4">
    <source>
        <dbReference type="ARBA" id="ARBA00033751"/>
    </source>
</evidence>
<proteinExistence type="inferred from homology"/>
<dbReference type="PANTHER" id="PTHR43223">
    <property type="entry name" value="ALKYL/ARYL-SULFATASE"/>
    <property type="match status" value="1"/>
</dbReference>
<keyword evidence="2 7" id="KW-0378">Hydrolase</keyword>
<dbReference type="InterPro" id="IPR029229">
    <property type="entry name" value="Alkyl_sulf_C"/>
</dbReference>
<dbReference type="GO" id="GO:0046983">
    <property type="term" value="F:protein dimerization activity"/>
    <property type="evidence" value="ECO:0007669"/>
    <property type="project" value="InterPro"/>
</dbReference>
<dbReference type="InterPro" id="IPR052195">
    <property type="entry name" value="Bact_Alkyl/Aryl-Sulfatase"/>
</dbReference>
<keyword evidence="5" id="KW-0732">Signal</keyword>
<dbReference type="Gene3D" id="3.60.15.30">
    <property type="entry name" value="Metallo-beta-lactamase domain"/>
    <property type="match status" value="1"/>
</dbReference>
<dbReference type="InterPro" id="IPR036866">
    <property type="entry name" value="RibonucZ/Hydroxyglut_hydro"/>
</dbReference>
<organism evidence="7 8">
    <name type="scientific">Alginatibacterium sediminis</name>
    <dbReference type="NCBI Taxonomy" id="2164068"/>
    <lineage>
        <taxon>Bacteria</taxon>
        <taxon>Pseudomonadati</taxon>
        <taxon>Pseudomonadota</taxon>
        <taxon>Gammaproteobacteria</taxon>
        <taxon>Alteromonadales</taxon>
        <taxon>Alteromonadaceae</taxon>
        <taxon>Alginatibacterium</taxon>
    </lineage>
</organism>
<feature type="signal peptide" evidence="5">
    <location>
        <begin position="1"/>
        <end position="22"/>
    </location>
</feature>
<evidence type="ECO:0000256" key="5">
    <source>
        <dbReference type="SAM" id="SignalP"/>
    </source>
</evidence>
<keyword evidence="1" id="KW-0479">Metal-binding</keyword>
<sequence>MKKSILALSVLLASSLTLPAKAGANHGHRFDDVSVTIPTLSHDYYLGEGSGATHFWHGDNKDMTWTATGGNNAYFDVSDKVHPQLTAHSQKMEKGIFAYKETFFQVYGYGLTSPMIVDGDNGLLIFDPVESVEKMEAVMADFRKVTGNQKPVAAIMYSHWHPDHYAGVRGIEAAEQAKIIAHDTFMANVVKGSMGGTGPALGFRVDYSLGTLLEVEEGGRINGGLGPDFEILEHSLIAPNTFVEGKFGQLDMEIEGIKVEFKHVPSEASDEITAYFPDFELLFGSEVIQGESFPNLHTIRGTQYRDPSIWFPGVDTLLEYQAETLMVSHGRPVVGAKHVDDTLTAYRDAIQFTYDQSIKAINDGATQEDLIRKIKLPKHLENHPWLGDFYGSIRHAAKQIFVGEMGWFDGDPTTLNPTHSVEASKRMVELVGGRDEMLRIAQQAFDKGDFQWSAELTTHIIRLDLEDMGPRLLKARALRELGYRETNNNWRNWYLTSAKELDGTIDYSKKINLQAPDLMAEFEPSQLVAGMRFGLNAQRSQDQHFTVAFAFEDSDETHALEIRRSVAQFHENFDGEPKATVHLTKPIFLGLLVGKVDFVKAVQDGYIQIDGDVKSVASFFSMFDKPAENPKVTLR</sequence>
<dbReference type="SMART" id="SM00849">
    <property type="entry name" value="Lactamase_B"/>
    <property type="match status" value="1"/>
</dbReference>
<keyword evidence="3" id="KW-0862">Zinc</keyword>
<evidence type="ECO:0000256" key="3">
    <source>
        <dbReference type="ARBA" id="ARBA00022833"/>
    </source>
</evidence>
<dbReference type="CDD" id="cd07710">
    <property type="entry name" value="arylsulfatase_Sdsa1-like_MBL-fold"/>
    <property type="match status" value="1"/>
</dbReference>
<name>A0A420E9T1_9ALTE</name>
<reference evidence="7 8" key="1">
    <citation type="submission" date="2018-09" db="EMBL/GenBank/DDBJ databases">
        <authorList>
            <person name="Wang Z."/>
        </authorList>
    </citation>
    <scope>NUCLEOTIDE SEQUENCE [LARGE SCALE GENOMIC DNA]</scope>
    <source>
        <strain evidence="7 8">ALS 81</strain>
    </source>
</reference>
<evidence type="ECO:0000313" key="8">
    <source>
        <dbReference type="Proteomes" id="UP000286482"/>
    </source>
</evidence>
<dbReference type="Proteomes" id="UP000286482">
    <property type="component" value="Unassembled WGS sequence"/>
</dbReference>
<dbReference type="InterPro" id="IPR001279">
    <property type="entry name" value="Metallo-B-lactamas"/>
</dbReference>
<dbReference type="Pfam" id="PF00753">
    <property type="entry name" value="Lactamase_B"/>
    <property type="match status" value="1"/>
</dbReference>
<comment type="similarity">
    <text evidence="4">Belongs to the metallo-beta-lactamase superfamily. Type III sulfatase family.</text>
</comment>
<dbReference type="Gene3D" id="1.25.40.880">
    <property type="entry name" value="Alkyl sulfatase, dimerisation domain"/>
    <property type="match status" value="1"/>
</dbReference>
<gene>
    <name evidence="7" type="ORF">DBZ36_13340</name>
</gene>
<dbReference type="OrthoDB" id="9815874at2"/>
<evidence type="ECO:0000256" key="2">
    <source>
        <dbReference type="ARBA" id="ARBA00022801"/>
    </source>
</evidence>
<dbReference type="Gene3D" id="3.30.1050.10">
    <property type="entry name" value="SCP2 sterol-binding domain"/>
    <property type="match status" value="1"/>
</dbReference>
<evidence type="ECO:0000256" key="1">
    <source>
        <dbReference type="ARBA" id="ARBA00022723"/>
    </source>
</evidence>
<dbReference type="Pfam" id="PF14864">
    <property type="entry name" value="Alkyl_sulf_C"/>
    <property type="match status" value="1"/>
</dbReference>
<dbReference type="RefSeq" id="WP_120355457.1">
    <property type="nucleotide sequence ID" value="NZ_RAQO01000007.1"/>
</dbReference>
<dbReference type="PANTHER" id="PTHR43223:SF2">
    <property type="entry name" value="METALLO-BETA-LACTAMASE DOMAIN-CONTAINING PROTEIN"/>
    <property type="match status" value="1"/>
</dbReference>
<evidence type="ECO:0000313" key="7">
    <source>
        <dbReference type="EMBL" id="RKF17432.1"/>
    </source>
</evidence>
<accession>A0A420E9T1</accession>
<dbReference type="Pfam" id="PF14863">
    <property type="entry name" value="Alkyl_sulf_dimr"/>
    <property type="match status" value="1"/>
</dbReference>
<dbReference type="SUPFAM" id="SSF56281">
    <property type="entry name" value="Metallo-hydrolase/oxidoreductase"/>
    <property type="match status" value="1"/>
</dbReference>
<dbReference type="AlphaFoldDB" id="A0A420E9T1"/>
<dbReference type="InterPro" id="IPR029228">
    <property type="entry name" value="Alkyl_sulf_dimr"/>
</dbReference>
<evidence type="ECO:0000259" key="6">
    <source>
        <dbReference type="SMART" id="SM00849"/>
    </source>
</evidence>
<keyword evidence="8" id="KW-1185">Reference proteome</keyword>
<dbReference type="GO" id="GO:0018741">
    <property type="term" value="F:linear primary-alkylsulfatase activity"/>
    <property type="evidence" value="ECO:0007669"/>
    <property type="project" value="InterPro"/>
</dbReference>
<feature type="domain" description="Metallo-beta-lactamase" evidence="6">
    <location>
        <begin position="111"/>
        <end position="329"/>
    </location>
</feature>
<dbReference type="GO" id="GO:0046872">
    <property type="term" value="F:metal ion binding"/>
    <property type="evidence" value="ECO:0007669"/>
    <property type="project" value="UniProtKB-KW"/>
</dbReference>
<comment type="caution">
    <text evidence="7">The sequence shown here is derived from an EMBL/GenBank/DDBJ whole genome shotgun (WGS) entry which is preliminary data.</text>
</comment>
<dbReference type="SUPFAM" id="SSF55718">
    <property type="entry name" value="SCP-like"/>
    <property type="match status" value="1"/>
</dbReference>
<dbReference type="EMBL" id="RAQO01000007">
    <property type="protein sequence ID" value="RKF17432.1"/>
    <property type="molecule type" value="Genomic_DNA"/>
</dbReference>
<dbReference type="GO" id="GO:0018909">
    <property type="term" value="P:dodecyl sulfate metabolic process"/>
    <property type="evidence" value="ECO:0007669"/>
    <property type="project" value="InterPro"/>
</dbReference>